<evidence type="ECO:0000256" key="2">
    <source>
        <dbReference type="ARBA" id="ARBA00022801"/>
    </source>
</evidence>
<proteinExistence type="inferred from homology"/>
<organism evidence="7 8">
    <name type="scientific">Amycolatopsis australiensis</name>
    <dbReference type="NCBI Taxonomy" id="546364"/>
    <lineage>
        <taxon>Bacteria</taxon>
        <taxon>Bacillati</taxon>
        <taxon>Actinomycetota</taxon>
        <taxon>Actinomycetes</taxon>
        <taxon>Pseudonocardiales</taxon>
        <taxon>Pseudonocardiaceae</taxon>
        <taxon>Amycolatopsis</taxon>
    </lineage>
</organism>
<dbReference type="InterPro" id="IPR036962">
    <property type="entry name" value="Glyco_hydro_3_N_sf"/>
</dbReference>
<evidence type="ECO:0000256" key="1">
    <source>
        <dbReference type="ARBA" id="ARBA00005336"/>
    </source>
</evidence>
<feature type="compositionally biased region" description="Gly residues" evidence="3">
    <location>
        <begin position="600"/>
        <end position="616"/>
    </location>
</feature>
<keyword evidence="8" id="KW-1185">Reference proteome</keyword>
<evidence type="ECO:0000259" key="5">
    <source>
        <dbReference type="Pfam" id="PF00933"/>
    </source>
</evidence>
<feature type="region of interest" description="Disordered" evidence="3">
    <location>
        <begin position="494"/>
        <end position="538"/>
    </location>
</feature>
<dbReference type="Pfam" id="PF00933">
    <property type="entry name" value="Glyco_hydro_3"/>
    <property type="match status" value="1"/>
</dbReference>
<dbReference type="InterPro" id="IPR036881">
    <property type="entry name" value="Glyco_hydro_3_C_sf"/>
</dbReference>
<dbReference type="InterPro" id="IPR050288">
    <property type="entry name" value="Cellulose_deg_GH3"/>
</dbReference>
<dbReference type="Gene3D" id="3.40.50.1700">
    <property type="entry name" value="Glycoside hydrolase family 3 C-terminal domain"/>
    <property type="match status" value="1"/>
</dbReference>
<dbReference type="InterPro" id="IPR002772">
    <property type="entry name" value="Glyco_hydro_3_C"/>
</dbReference>
<dbReference type="Proteomes" id="UP000182740">
    <property type="component" value="Unassembled WGS sequence"/>
</dbReference>
<feature type="compositionally biased region" description="Basic and acidic residues" evidence="3">
    <location>
        <begin position="587"/>
        <end position="598"/>
    </location>
</feature>
<evidence type="ECO:0000313" key="8">
    <source>
        <dbReference type="Proteomes" id="UP000182740"/>
    </source>
</evidence>
<dbReference type="InterPro" id="IPR001764">
    <property type="entry name" value="Glyco_hydro_3_N"/>
</dbReference>
<dbReference type="SUPFAM" id="SSF51445">
    <property type="entry name" value="(Trans)glycosidases"/>
    <property type="match status" value="1"/>
</dbReference>
<dbReference type="EMBL" id="FPJG01000006">
    <property type="protein sequence ID" value="SFW91658.1"/>
    <property type="molecule type" value="Genomic_DNA"/>
</dbReference>
<evidence type="ECO:0000259" key="6">
    <source>
        <dbReference type="Pfam" id="PF01915"/>
    </source>
</evidence>
<dbReference type="STRING" id="546364.SAMN04489730_8078"/>
<feature type="chain" id="PRO_5013289807" evidence="4">
    <location>
        <begin position="25"/>
        <end position="687"/>
    </location>
</feature>
<dbReference type="Gene3D" id="3.20.20.300">
    <property type="entry name" value="Glycoside hydrolase, family 3, N-terminal domain"/>
    <property type="match status" value="1"/>
</dbReference>
<evidence type="ECO:0000256" key="4">
    <source>
        <dbReference type="SAM" id="SignalP"/>
    </source>
</evidence>
<dbReference type="AlphaFoldDB" id="A0A1K1T513"/>
<sequence>MRTGPLVLAVVLGVSLAAPAVAEAQPWRDARRPPERRAAELVAAMTLDEKISQLHLQPDAQHQRFVPPIPRLGVPGFRIANGPAGMGPADDKPQKPATALPATMALASTFDTVLARRYGRLIGDETRALAHNVSEGPDINMARVPRNGRTFEGMGEDPVLAGAIGAADIRGIQENGTIAEVKHFAANNQETRRQSIDEHIDERTLNEIYLPHFEQAVTEGHAGSVMCAYPKINGVFTCENPALLQGKLRDDWGFEGFVQSDWGAAHSTVGSANAGMNLEMIDGTWYGDRLKQAVLAGQVSEQRVDELLLPRFRTMFAFGQFDHPPVLTPLPTAQHDAAAKEFAERGMVLLRNEHAQLPLDPAVRSIALIGPFATKAKTGGGGSSAVIPTSTVDPLPGLRARVPGAVVTLDDGSDPARAAALARTAQVSVVMVGDNETEGKDRPSLALDGNQDALVAAVAAANPHTVVVVKSGGPVLMPWASSVPAILQGVVPGPAGRRGGGGRAVRRRRPVGEAADHVPGGGRGHPGEHAGPVPGHRRRGDVLGGPADRLPLVRRAGPGAAVPVRLRPVVHDVRVLGPVGAQHGRRRDGVVHGPEHGPPRGRGGGPAVPGLPGGRGRAATAAEGVLAGVTGPGRVPPGDDPPGRARLLRVGHDEPRLASGAGRVHGPGRGFVAVAAAAGAARAMMAG</sequence>
<feature type="signal peptide" evidence="4">
    <location>
        <begin position="1"/>
        <end position="24"/>
    </location>
</feature>
<gene>
    <name evidence="7" type="ORF">SAMN04489730_8078</name>
</gene>
<dbReference type="GO" id="GO:0005975">
    <property type="term" value="P:carbohydrate metabolic process"/>
    <property type="evidence" value="ECO:0007669"/>
    <property type="project" value="InterPro"/>
</dbReference>
<dbReference type="GO" id="GO:0004553">
    <property type="term" value="F:hydrolase activity, hydrolyzing O-glycosyl compounds"/>
    <property type="evidence" value="ECO:0007669"/>
    <property type="project" value="InterPro"/>
</dbReference>
<dbReference type="PANTHER" id="PTHR42715:SF10">
    <property type="entry name" value="BETA-GLUCOSIDASE"/>
    <property type="match status" value="1"/>
</dbReference>
<dbReference type="PANTHER" id="PTHR42715">
    <property type="entry name" value="BETA-GLUCOSIDASE"/>
    <property type="match status" value="1"/>
</dbReference>
<protein>
    <submittedName>
        <fullName evidence="7">Beta-glucosidase</fullName>
    </submittedName>
</protein>
<dbReference type="SUPFAM" id="SSF52279">
    <property type="entry name" value="Beta-D-glucan exohydrolase, C-terminal domain"/>
    <property type="match status" value="1"/>
</dbReference>
<evidence type="ECO:0000256" key="3">
    <source>
        <dbReference type="SAM" id="MobiDB-lite"/>
    </source>
</evidence>
<accession>A0A1K1T513</accession>
<name>A0A1K1T513_9PSEU</name>
<dbReference type="PRINTS" id="PR00133">
    <property type="entry name" value="GLHYDRLASE3"/>
</dbReference>
<dbReference type="Pfam" id="PF01915">
    <property type="entry name" value="Glyco_hydro_3_C"/>
    <property type="match status" value="1"/>
</dbReference>
<feature type="domain" description="Glycoside hydrolase family 3 N-terminal" evidence="5">
    <location>
        <begin position="97"/>
        <end position="306"/>
    </location>
</feature>
<keyword evidence="2" id="KW-0378">Hydrolase</keyword>
<evidence type="ECO:0000313" key="7">
    <source>
        <dbReference type="EMBL" id="SFW91658.1"/>
    </source>
</evidence>
<feature type="region of interest" description="Disordered" evidence="3">
    <location>
        <begin position="582"/>
        <end position="617"/>
    </location>
</feature>
<reference evidence="8" key="1">
    <citation type="submission" date="2016-11" db="EMBL/GenBank/DDBJ databases">
        <authorList>
            <person name="Varghese N."/>
            <person name="Submissions S."/>
        </authorList>
    </citation>
    <scope>NUCLEOTIDE SEQUENCE [LARGE SCALE GENOMIC DNA]</scope>
    <source>
        <strain evidence="8">DSM 44671</strain>
    </source>
</reference>
<comment type="similarity">
    <text evidence="1">Belongs to the glycosyl hydrolase 3 family.</text>
</comment>
<feature type="domain" description="Glycoside hydrolase family 3 C-terminal" evidence="6">
    <location>
        <begin position="347"/>
        <end position="496"/>
    </location>
</feature>
<keyword evidence="4" id="KW-0732">Signal</keyword>
<dbReference type="InterPro" id="IPR017853">
    <property type="entry name" value="GH"/>
</dbReference>